<dbReference type="InterPro" id="IPR037465">
    <property type="entry name" value="YlxR"/>
</dbReference>
<dbReference type="RefSeq" id="WP_218633492.1">
    <property type="nucleotide sequence ID" value="NZ_JAHVAH010000001.1"/>
</dbReference>
<organism evidence="2 3">
    <name type="scientific">Sphingomicrobium clamense</name>
    <dbReference type="NCBI Taxonomy" id="2851013"/>
    <lineage>
        <taxon>Bacteria</taxon>
        <taxon>Pseudomonadati</taxon>
        <taxon>Pseudomonadota</taxon>
        <taxon>Alphaproteobacteria</taxon>
        <taxon>Sphingomonadales</taxon>
        <taxon>Sphingomonadaceae</taxon>
        <taxon>Sphingomicrobium</taxon>
    </lineage>
</organism>
<gene>
    <name evidence="2" type="ORF">KTQ36_09865</name>
</gene>
<dbReference type="CDD" id="cd00279">
    <property type="entry name" value="YlxR"/>
    <property type="match status" value="1"/>
</dbReference>
<name>A0ABS6V8V6_9SPHN</name>
<evidence type="ECO:0000313" key="3">
    <source>
        <dbReference type="Proteomes" id="UP000698028"/>
    </source>
</evidence>
<accession>A0ABS6V8V6</accession>
<reference evidence="2 3" key="1">
    <citation type="submission" date="2021-07" db="EMBL/GenBank/DDBJ databases">
        <title>The draft genome sequence of Sphingomicrobium sp. B8.</title>
        <authorList>
            <person name="Mu L."/>
        </authorList>
    </citation>
    <scope>NUCLEOTIDE SEQUENCE [LARGE SCALE GENOMIC DNA]</scope>
    <source>
        <strain evidence="2 3">B8</strain>
    </source>
</reference>
<protein>
    <submittedName>
        <fullName evidence="2">DUF448 domain-containing protein</fullName>
    </submittedName>
</protein>
<dbReference type="PANTHER" id="PTHR34215:SF1">
    <property type="entry name" value="YLXR DOMAIN-CONTAINING PROTEIN"/>
    <property type="match status" value="1"/>
</dbReference>
<feature type="domain" description="YlxR" evidence="1">
    <location>
        <begin position="16"/>
        <end position="95"/>
    </location>
</feature>
<proteinExistence type="predicted"/>
<dbReference type="Pfam" id="PF04296">
    <property type="entry name" value="YlxR"/>
    <property type="match status" value="1"/>
</dbReference>
<dbReference type="Proteomes" id="UP000698028">
    <property type="component" value="Unassembled WGS sequence"/>
</dbReference>
<comment type="caution">
    <text evidence="2">The sequence shown here is derived from an EMBL/GenBank/DDBJ whole genome shotgun (WGS) entry which is preliminary data.</text>
</comment>
<evidence type="ECO:0000259" key="1">
    <source>
        <dbReference type="Pfam" id="PF04296"/>
    </source>
</evidence>
<dbReference type="InterPro" id="IPR007393">
    <property type="entry name" value="YlxR_dom"/>
</dbReference>
<dbReference type="PANTHER" id="PTHR34215">
    <property type="entry name" value="BLL0784 PROTEIN"/>
    <property type="match status" value="1"/>
</dbReference>
<dbReference type="EMBL" id="JAHVAH010000001">
    <property type="protein sequence ID" value="MBW0145597.1"/>
    <property type="molecule type" value="Genomic_DNA"/>
</dbReference>
<evidence type="ECO:0000313" key="2">
    <source>
        <dbReference type="EMBL" id="MBW0145597.1"/>
    </source>
</evidence>
<sequence length="230" mass="24141">MGTNDRLTTDKTAPERTCILTREAAPKARLVRLVVGPDGAVHPDVRAKASGRGAYLGVSKAALETAVAKGTLKGALARAFKGSVAYPDDLPERIEAALERNALDRLGLEARGGTLVNGAEKVETACRSGQARLLLHAADASEGGRKKIDQAWRVGGQEGRGLVLPVDRTHLSMALGRENVVHVALIDAAAARRVLDALERWHAFLDADAGLDGGNAVDGEASANDETTKD</sequence>
<keyword evidence="3" id="KW-1185">Reference proteome</keyword>